<gene>
    <name evidence="1" type="ORF">P153DRAFT_348974</name>
</gene>
<keyword evidence="2" id="KW-1185">Reference proteome</keyword>
<reference evidence="1" key="1">
    <citation type="journal article" date="2020" name="Stud. Mycol.">
        <title>101 Dothideomycetes genomes: a test case for predicting lifestyles and emergence of pathogens.</title>
        <authorList>
            <person name="Haridas S."/>
            <person name="Albert R."/>
            <person name="Binder M."/>
            <person name="Bloem J."/>
            <person name="Labutti K."/>
            <person name="Salamov A."/>
            <person name="Andreopoulos B."/>
            <person name="Baker S."/>
            <person name="Barry K."/>
            <person name="Bills G."/>
            <person name="Bluhm B."/>
            <person name="Cannon C."/>
            <person name="Castanera R."/>
            <person name="Culley D."/>
            <person name="Daum C."/>
            <person name="Ezra D."/>
            <person name="Gonzalez J."/>
            <person name="Henrissat B."/>
            <person name="Kuo A."/>
            <person name="Liang C."/>
            <person name="Lipzen A."/>
            <person name="Lutzoni F."/>
            <person name="Magnuson J."/>
            <person name="Mondo S."/>
            <person name="Nolan M."/>
            <person name="Ohm R."/>
            <person name="Pangilinan J."/>
            <person name="Park H.-J."/>
            <person name="Ramirez L."/>
            <person name="Alfaro M."/>
            <person name="Sun H."/>
            <person name="Tritt A."/>
            <person name="Yoshinaga Y."/>
            <person name="Zwiers L.-H."/>
            <person name="Turgeon B."/>
            <person name="Goodwin S."/>
            <person name="Spatafora J."/>
            <person name="Crous P."/>
            <person name="Grigoriev I."/>
        </authorList>
    </citation>
    <scope>NUCLEOTIDE SEQUENCE</scope>
    <source>
        <strain evidence="1">CBS 119687</strain>
    </source>
</reference>
<dbReference type="Proteomes" id="UP000799771">
    <property type="component" value="Unassembled WGS sequence"/>
</dbReference>
<dbReference type="AlphaFoldDB" id="A0A6A5ZZB7"/>
<protein>
    <recommendedName>
        <fullName evidence="3">Integral membrane protein</fullName>
    </recommendedName>
</protein>
<sequence>MTSYQNRYSTAGDSTLRNTSLSRFYRPATVPTNIPPYQANEYIYFDDCNSPFRFSMIWFRSVIAPKFIVCATCYERRIRYTPLGASFTGKLEELGDDGKCMFNVPRMKGVLWPLNRSSDNLENIYAYMRERSNLPRCPGIAGINGSEAHAIGMTWYTLVNNAIPDFVGCRACVEEHVKGKRFNLMFVPQSQSQGHTDQWSCDLAIPYVQRLLKTTSASVHWSGFVTGATHRMSLPQCVGFNPVKAESRTWYRHPAWPESAVCESCYLDQIALTSLERELEPRPVPNSARSDHYTCDLWSIPAQCVVSTAIERKSSADFQRFFRALMTNPACSPLGITGGKWYTLKGGCPNFEVCATCYAGLVTTHYLDNEFQPRDNVPPGQTVWCDFCAGIGRSMQYVNKFAEAVNSPHFDIFTSYVRRTSTIVPCQRNKPVRNKAWWRLNNTVNFYVCDDCYENAVRGTTSSDMFVNVGTTSAEMICCMYSPNMRQRYQIVCATNSPDKRTNFVAYANHRQSIYAQTVPVIRNILANAELKLLQQRMNNSTSTFYNMLDRTGGNATGIHYGPSSDYKTVYGSSATGNWYNTPHGITSERYSAQALDGGSSISSDTMRIKMLEDSWHEVE</sequence>
<dbReference type="OrthoDB" id="5324692at2759"/>
<organism evidence="1 2">
    <name type="scientific">Dothidotthia symphoricarpi CBS 119687</name>
    <dbReference type="NCBI Taxonomy" id="1392245"/>
    <lineage>
        <taxon>Eukaryota</taxon>
        <taxon>Fungi</taxon>
        <taxon>Dikarya</taxon>
        <taxon>Ascomycota</taxon>
        <taxon>Pezizomycotina</taxon>
        <taxon>Dothideomycetes</taxon>
        <taxon>Pleosporomycetidae</taxon>
        <taxon>Pleosporales</taxon>
        <taxon>Dothidotthiaceae</taxon>
        <taxon>Dothidotthia</taxon>
    </lineage>
</organism>
<proteinExistence type="predicted"/>
<name>A0A6A5ZZB7_9PLEO</name>
<evidence type="ECO:0000313" key="1">
    <source>
        <dbReference type="EMBL" id="KAF2124910.1"/>
    </source>
</evidence>
<evidence type="ECO:0008006" key="3">
    <source>
        <dbReference type="Google" id="ProtNLM"/>
    </source>
</evidence>
<accession>A0A6A5ZZB7</accession>
<dbReference type="GeneID" id="54406659"/>
<dbReference type="EMBL" id="ML977517">
    <property type="protein sequence ID" value="KAF2124910.1"/>
    <property type="molecule type" value="Genomic_DNA"/>
</dbReference>
<dbReference type="RefSeq" id="XP_033519303.1">
    <property type="nucleotide sequence ID" value="XM_033666227.1"/>
</dbReference>
<evidence type="ECO:0000313" key="2">
    <source>
        <dbReference type="Proteomes" id="UP000799771"/>
    </source>
</evidence>